<dbReference type="PANTHER" id="PTHR14098">
    <property type="entry name" value="SH2 DOMAIN CONTAINING PROTEIN"/>
    <property type="match status" value="1"/>
</dbReference>
<dbReference type="InterPro" id="IPR036860">
    <property type="entry name" value="SH2_dom_sf"/>
</dbReference>
<dbReference type="GO" id="GO:0007169">
    <property type="term" value="P:cell surface receptor protein tyrosine kinase signaling pathway"/>
    <property type="evidence" value="ECO:0007669"/>
    <property type="project" value="TreeGrafter"/>
</dbReference>
<dbReference type="AlphaFoldDB" id="G3Q018"/>
<feature type="compositionally biased region" description="Basic and acidic residues" evidence="3">
    <location>
        <begin position="175"/>
        <end position="184"/>
    </location>
</feature>
<feature type="region of interest" description="Disordered" evidence="3">
    <location>
        <begin position="145"/>
        <end position="212"/>
    </location>
</feature>
<dbReference type="Pfam" id="PF00017">
    <property type="entry name" value="SH2"/>
    <property type="match status" value="1"/>
</dbReference>
<feature type="compositionally biased region" description="Polar residues" evidence="3">
    <location>
        <begin position="162"/>
        <end position="173"/>
    </location>
</feature>
<dbReference type="InParanoid" id="G3Q018"/>
<reference evidence="5" key="2">
    <citation type="submission" date="2024-04" db="UniProtKB">
        <authorList>
            <consortium name="Ensembl"/>
        </authorList>
    </citation>
    <scope>IDENTIFICATION</scope>
</reference>
<proteinExistence type="predicted"/>
<feature type="domain" description="SH2" evidence="4">
    <location>
        <begin position="229"/>
        <end position="340"/>
    </location>
</feature>
<dbReference type="GO" id="GO:0005737">
    <property type="term" value="C:cytoplasm"/>
    <property type="evidence" value="ECO:0007669"/>
    <property type="project" value="UniProtKB-ARBA"/>
</dbReference>
<dbReference type="InterPro" id="IPR000980">
    <property type="entry name" value="SH2"/>
</dbReference>
<organism evidence="5">
    <name type="scientific">Gasterosteus aculeatus</name>
    <name type="common">Three-spined stickleback</name>
    <dbReference type="NCBI Taxonomy" id="69293"/>
    <lineage>
        <taxon>Eukaryota</taxon>
        <taxon>Metazoa</taxon>
        <taxon>Chordata</taxon>
        <taxon>Craniata</taxon>
        <taxon>Vertebrata</taxon>
        <taxon>Euteleostomi</taxon>
        <taxon>Actinopterygii</taxon>
        <taxon>Neopterygii</taxon>
        <taxon>Teleostei</taxon>
        <taxon>Neoteleostei</taxon>
        <taxon>Acanthomorphata</taxon>
        <taxon>Eupercaria</taxon>
        <taxon>Perciformes</taxon>
        <taxon>Cottioidei</taxon>
        <taxon>Gasterosteales</taxon>
        <taxon>Gasterosteidae</taxon>
        <taxon>Gasterosteus</taxon>
    </lineage>
</organism>
<name>G3Q018_GASAC</name>
<dbReference type="PANTHER" id="PTHR14098:SF2">
    <property type="entry name" value="CYTOKINE-DEPENDENT HEMATOPOIETIC CELL LINKER"/>
    <property type="match status" value="1"/>
</dbReference>
<accession>G3Q018</accession>
<feature type="compositionally biased region" description="Basic and acidic residues" evidence="3">
    <location>
        <begin position="201"/>
        <end position="212"/>
    </location>
</feature>
<dbReference type="InterPro" id="IPR051751">
    <property type="entry name" value="Immunoreceptor_sig_adapters"/>
</dbReference>
<reference evidence="5" key="1">
    <citation type="submission" date="2006-01" db="EMBL/GenBank/DDBJ databases">
        <authorList>
            <person name="Lindblad-Toh K."/>
            <person name="Mauceli E."/>
            <person name="Grabherr M."/>
            <person name="Chang J.L."/>
            <person name="Lander E.S."/>
        </authorList>
    </citation>
    <scope>NUCLEOTIDE SEQUENCE [LARGE SCALE GENOMIC DNA]</scope>
</reference>
<dbReference type="Ensembl" id="ENSGACT00000023253.1">
    <property type="protein sequence ID" value="ENSGACP00000023208.1"/>
    <property type="gene ID" value="ENSGACG00000017564.1"/>
</dbReference>
<evidence type="ECO:0000313" key="5">
    <source>
        <dbReference type="Ensembl" id="ENSGACP00000023208.1"/>
    </source>
</evidence>
<dbReference type="eggNOG" id="ENOG502S0EU">
    <property type="taxonomic scope" value="Eukaryota"/>
</dbReference>
<dbReference type="SMART" id="SM00252">
    <property type="entry name" value="SH2"/>
    <property type="match status" value="1"/>
</dbReference>
<dbReference type="STRING" id="69293.ENSGACP00000023208"/>
<sequence length="350" mass="39806">MDRKTTGRNGKKRCSNYKNVSEPEYDVVDDPEVTHARILPARPMHDEREYADRDLPRAQSATILPSLCAANVPQREIPPPSVSGPAVNRDLKPGRRKFRLDKKPLPWLPVEQRSHRRSPSPPTEIVNQLPWLAIDECCRKGRQRETKKAELSLKPKGLQRADSVSSLHSNLKNSLDLETHHLERSSQQSIERGRSKRHHHEWPQTKGDVDQHDFVPMEKPQQTNSEEDWYVGACTRADAEHALHLVNKDGAFLVRDCSTNTNGEPFVLAVYHEKKVYNIKIRFIVSSGKYALGTGQRSSDLFDSVANIIKIHSIFPIMLVSGRTMPRRQGPETCVLTFPVTKEDLVTLLE</sequence>
<dbReference type="GO" id="GO:0035556">
    <property type="term" value="P:intracellular signal transduction"/>
    <property type="evidence" value="ECO:0007669"/>
    <property type="project" value="TreeGrafter"/>
</dbReference>
<evidence type="ECO:0000256" key="1">
    <source>
        <dbReference type="ARBA" id="ARBA00022999"/>
    </source>
</evidence>
<dbReference type="Bgee" id="ENSGACG00000017564">
    <property type="expression patterns" value="Expressed in pharyngeal gill and 7 other cell types or tissues"/>
</dbReference>
<evidence type="ECO:0000256" key="2">
    <source>
        <dbReference type="PROSITE-ProRule" id="PRU00191"/>
    </source>
</evidence>
<feature type="region of interest" description="Disordered" evidence="3">
    <location>
        <begin position="1"/>
        <end position="31"/>
    </location>
</feature>
<protein>
    <recommendedName>
        <fullName evidence="4">SH2 domain-containing protein</fullName>
    </recommendedName>
</protein>
<dbReference type="SUPFAM" id="SSF55550">
    <property type="entry name" value="SH2 domain"/>
    <property type="match status" value="1"/>
</dbReference>
<dbReference type="Gene3D" id="3.30.505.10">
    <property type="entry name" value="SH2 domain"/>
    <property type="match status" value="1"/>
</dbReference>
<dbReference type="OMA" id="DWYIGAC"/>
<evidence type="ECO:0000256" key="3">
    <source>
        <dbReference type="SAM" id="MobiDB-lite"/>
    </source>
</evidence>
<keyword evidence="1 2" id="KW-0727">SH2 domain</keyword>
<dbReference type="FunFam" id="3.30.505.10:FF:000016">
    <property type="entry name" value="B-cell linker protein isoform 2"/>
    <property type="match status" value="1"/>
</dbReference>
<dbReference type="PROSITE" id="PS50001">
    <property type="entry name" value="SH2"/>
    <property type="match status" value="1"/>
</dbReference>
<evidence type="ECO:0000259" key="4">
    <source>
        <dbReference type="PROSITE" id="PS50001"/>
    </source>
</evidence>